<keyword evidence="4" id="KW-1185">Reference proteome</keyword>
<dbReference type="GO" id="GO:0006508">
    <property type="term" value="P:proteolysis"/>
    <property type="evidence" value="ECO:0007669"/>
    <property type="project" value="InterPro"/>
</dbReference>
<organism evidence="3 4">
    <name type="scientific">Naasia lichenicola</name>
    <dbReference type="NCBI Taxonomy" id="2565933"/>
    <lineage>
        <taxon>Bacteria</taxon>
        <taxon>Bacillati</taxon>
        <taxon>Actinomycetota</taxon>
        <taxon>Actinomycetes</taxon>
        <taxon>Micrococcales</taxon>
        <taxon>Microbacteriaceae</taxon>
        <taxon>Naasia</taxon>
    </lineage>
</organism>
<keyword evidence="2 3" id="KW-0378">Hydrolase</keyword>
<gene>
    <name evidence="3" type="ORF">E6C64_06235</name>
</gene>
<dbReference type="OrthoDB" id="9765647at2"/>
<dbReference type="AlphaFoldDB" id="A0A4S4FN75"/>
<dbReference type="SUPFAM" id="SSF53474">
    <property type="entry name" value="alpha/beta-Hydrolases"/>
    <property type="match status" value="1"/>
</dbReference>
<dbReference type="Pfam" id="PF06500">
    <property type="entry name" value="FrsA-like"/>
    <property type="match status" value="1"/>
</dbReference>
<comment type="caution">
    <text evidence="3">The sequence shown here is derived from an EMBL/GenBank/DDBJ whole genome shotgun (WGS) entry which is preliminary data.</text>
</comment>
<reference evidence="3 4" key="1">
    <citation type="submission" date="2019-04" db="EMBL/GenBank/DDBJ databases">
        <authorList>
            <person name="Jiang L."/>
        </authorList>
    </citation>
    <scope>NUCLEOTIDE SEQUENCE [LARGE SCALE GENOMIC DNA]</scope>
    <source>
        <strain evidence="3 4">YIM 131853</strain>
    </source>
</reference>
<dbReference type="EMBL" id="SSSM01000003">
    <property type="protein sequence ID" value="THG31664.1"/>
    <property type="molecule type" value="Genomic_DNA"/>
</dbReference>
<evidence type="ECO:0000313" key="4">
    <source>
        <dbReference type="Proteomes" id="UP000309133"/>
    </source>
</evidence>
<dbReference type="InterPro" id="IPR050261">
    <property type="entry name" value="FrsA_esterase"/>
</dbReference>
<dbReference type="PANTHER" id="PTHR22946">
    <property type="entry name" value="DIENELACTONE HYDROLASE DOMAIN-CONTAINING PROTEIN-RELATED"/>
    <property type="match status" value="1"/>
</dbReference>
<dbReference type="PANTHER" id="PTHR22946:SF12">
    <property type="entry name" value="CONIDIAL PIGMENT BIOSYNTHESIS PROTEIN AYG1 (AFU_ORTHOLOGUE AFUA_2G17550)"/>
    <property type="match status" value="1"/>
</dbReference>
<comment type="similarity">
    <text evidence="1">Belongs to the AB hydrolase superfamily.</text>
</comment>
<dbReference type="InterPro" id="IPR010520">
    <property type="entry name" value="FrsA-like"/>
</dbReference>
<name>A0A4S4FN75_9MICO</name>
<evidence type="ECO:0000256" key="2">
    <source>
        <dbReference type="ARBA" id="ARBA00022801"/>
    </source>
</evidence>
<dbReference type="Gene3D" id="1.20.1440.110">
    <property type="entry name" value="acylaminoacyl peptidase"/>
    <property type="match status" value="1"/>
</dbReference>
<dbReference type="Gene3D" id="3.40.50.1820">
    <property type="entry name" value="alpha/beta hydrolase"/>
    <property type="match status" value="1"/>
</dbReference>
<proteinExistence type="inferred from homology"/>
<dbReference type="Proteomes" id="UP000309133">
    <property type="component" value="Unassembled WGS sequence"/>
</dbReference>
<sequence>MFMYFPTNYVWSMAVVASLNNGGYIDEIDRACKPVLIAAQNGDDAGTEELYASWSAVADRLIAKAQDDEARGRRIGAGETYYRASLYTSQAERLQSPKWEGRNAAYQKSIDLLLKHVELSGAPLITVDVPFEGALLPGYFYRAPGDGPKPVIIMFNGLDSTKEMMYYSGFPQMLAVRGISTLMMDTPGSGEALRLRGLHAQYNTEVWAGPIIDWLEANADELGVDTEQIGISGWSLGGYYAPRALAFEKRLKLGVAWGANHNWFEVQEGRRQREGENPVPHYWDHVFWVWGASDMDDFIEKTKNMHLNGVVDKITVPFLITHGAGDRQINVKYAHQSYDQAVNSPKRELRIFDDPEGGTEHISIDNLTYVAGIIADWVAETFDELQAAEQPA</sequence>
<accession>A0A4S4FN75</accession>
<evidence type="ECO:0000313" key="3">
    <source>
        <dbReference type="EMBL" id="THG31664.1"/>
    </source>
</evidence>
<protein>
    <submittedName>
        <fullName evidence="3">Alpha/beta hydrolase</fullName>
    </submittedName>
</protein>
<dbReference type="GO" id="GO:0008236">
    <property type="term" value="F:serine-type peptidase activity"/>
    <property type="evidence" value="ECO:0007669"/>
    <property type="project" value="InterPro"/>
</dbReference>
<dbReference type="RefSeq" id="WP_136426784.1">
    <property type="nucleotide sequence ID" value="NZ_SSSM01000003.1"/>
</dbReference>
<evidence type="ECO:0000256" key="1">
    <source>
        <dbReference type="ARBA" id="ARBA00008645"/>
    </source>
</evidence>
<dbReference type="InterPro" id="IPR029058">
    <property type="entry name" value="AB_hydrolase_fold"/>
</dbReference>